<sequence>MAFENNTNLGRVDKMIETPHLIEKSTTANRATNAQIKAVLTPLMEALGSCSQDDDALDTASVPPMPVTSLTAGERAALHLADKASIRGLTSALLGRLEAQQLRIDAAGIEDVEQ</sequence>
<proteinExistence type="predicted"/>
<dbReference type="RefSeq" id="WP_187431443.1">
    <property type="nucleotide sequence ID" value="NZ_CP143426.1"/>
</dbReference>
<keyword evidence="2" id="KW-1185">Reference proteome</keyword>
<dbReference type="Proteomes" id="UP001318682">
    <property type="component" value="Plasmid pROLI81"/>
</dbReference>
<geneLocation type="plasmid" evidence="1 2">
    <name>pROLI81</name>
</geneLocation>
<gene>
    <name evidence="1" type="ORF">ROLI_048080</name>
</gene>
<accession>A0ABZ2BZS9</accession>
<dbReference type="EMBL" id="CP143426">
    <property type="protein sequence ID" value="WVX51706.1"/>
    <property type="molecule type" value="Genomic_DNA"/>
</dbReference>
<reference evidence="1 2" key="2">
    <citation type="submission" date="2024-01" db="EMBL/GenBank/DDBJ databases">
        <title>Roseobacter fucihabitans sp. nov., isolated from the brown alga Fucus spiralis.</title>
        <authorList>
            <person name="Hahnke S."/>
            <person name="Berger M."/>
            <person name="Schlingloff A."/>
            <person name="Athale I."/>
            <person name="Neumann-Schaal M."/>
            <person name="Adenaya A."/>
            <person name="Poehlein A."/>
            <person name="Daniel R."/>
            <person name="Pertersen J."/>
            <person name="Brinkhoff T."/>
        </authorList>
    </citation>
    <scope>NUCLEOTIDE SEQUENCE [LARGE SCALE GENOMIC DNA]</scope>
    <source>
        <strain evidence="1 2">B14</strain>
        <plasmid evidence="1 2">pROLI81</plasmid>
    </source>
</reference>
<organism evidence="1 2">
    <name type="scientific">Roseobacter fucihabitans</name>
    <dbReference type="NCBI Taxonomy" id="1537242"/>
    <lineage>
        <taxon>Bacteria</taxon>
        <taxon>Pseudomonadati</taxon>
        <taxon>Pseudomonadota</taxon>
        <taxon>Alphaproteobacteria</taxon>
        <taxon>Rhodobacterales</taxon>
        <taxon>Roseobacteraceae</taxon>
        <taxon>Roseobacter</taxon>
    </lineage>
</organism>
<protein>
    <submittedName>
        <fullName evidence="1">Uncharacterized protein</fullName>
    </submittedName>
</protein>
<name>A0ABZ2BZS9_9RHOB</name>
<keyword evidence="1" id="KW-0614">Plasmid</keyword>
<reference evidence="1 2" key="1">
    <citation type="submission" date="2015-07" db="EMBL/GenBank/DDBJ databases">
        <authorList>
            <person name="Voget S."/>
            <person name="Dogs M."/>
            <person name="Brinkhoff T.H."/>
            <person name="Daniel R."/>
        </authorList>
    </citation>
    <scope>NUCLEOTIDE SEQUENCE [LARGE SCALE GENOMIC DNA]</scope>
    <source>
        <strain evidence="1 2">B14</strain>
        <plasmid evidence="1 2">pROLI81</plasmid>
    </source>
</reference>
<evidence type="ECO:0000313" key="2">
    <source>
        <dbReference type="Proteomes" id="UP001318682"/>
    </source>
</evidence>
<evidence type="ECO:0000313" key="1">
    <source>
        <dbReference type="EMBL" id="WVX51706.1"/>
    </source>
</evidence>